<dbReference type="EMBL" id="JBHUJB010000036">
    <property type="protein sequence ID" value="MFD2159105.1"/>
    <property type="molecule type" value="Genomic_DNA"/>
</dbReference>
<dbReference type="SUPFAM" id="SSF47413">
    <property type="entry name" value="lambda repressor-like DNA-binding domains"/>
    <property type="match status" value="1"/>
</dbReference>
<gene>
    <name evidence="2" type="ORF">ACFSW8_09365</name>
</gene>
<evidence type="ECO:0000313" key="2">
    <source>
        <dbReference type="EMBL" id="MFD2159105.1"/>
    </source>
</evidence>
<proteinExistence type="predicted"/>
<name>A0ABW4ZAT8_9BACT</name>
<keyword evidence="3" id="KW-1185">Reference proteome</keyword>
<evidence type="ECO:0000259" key="1">
    <source>
        <dbReference type="PROSITE" id="PS50943"/>
    </source>
</evidence>
<accession>A0ABW4ZAT8</accession>
<organism evidence="2 3">
    <name type="scientific">Rubritalea tangerina</name>
    <dbReference type="NCBI Taxonomy" id="430798"/>
    <lineage>
        <taxon>Bacteria</taxon>
        <taxon>Pseudomonadati</taxon>
        <taxon>Verrucomicrobiota</taxon>
        <taxon>Verrucomicrobiia</taxon>
        <taxon>Verrucomicrobiales</taxon>
        <taxon>Rubritaleaceae</taxon>
        <taxon>Rubritalea</taxon>
    </lineage>
</organism>
<dbReference type="InterPro" id="IPR010982">
    <property type="entry name" value="Lambda_DNA-bd_dom_sf"/>
</dbReference>
<dbReference type="RefSeq" id="WP_377089397.1">
    <property type="nucleotide sequence ID" value="NZ_JBHSJL010000014.1"/>
</dbReference>
<comment type="caution">
    <text evidence="2">The sequence shown here is derived from an EMBL/GenBank/DDBJ whole genome shotgun (WGS) entry which is preliminary data.</text>
</comment>
<dbReference type="Proteomes" id="UP001597389">
    <property type="component" value="Unassembled WGS sequence"/>
</dbReference>
<dbReference type="SMART" id="SM00530">
    <property type="entry name" value="HTH_XRE"/>
    <property type="match status" value="1"/>
</dbReference>
<feature type="domain" description="HTH cro/C1-type" evidence="1">
    <location>
        <begin position="13"/>
        <end position="66"/>
    </location>
</feature>
<evidence type="ECO:0000313" key="3">
    <source>
        <dbReference type="Proteomes" id="UP001597389"/>
    </source>
</evidence>
<protein>
    <submittedName>
        <fullName evidence="2">Helix-turn-helix domain-containing protein</fullName>
    </submittedName>
</protein>
<sequence>MPDNTSNILGETIHALMRQRGLKAFELGEKIALSPTSISKIVNGVTRPRQNTFTRMCQVLCETKEEERRLVAAFAGTKLLDEELDEASAASNKEILRLRAEQFIERKTQAIAFKRSVARELDKIGVDYEADHYEGIYSTDFLIQKEGKRLALECKANVGRDIDRSIATCEVIQENLRCEVIVVVPFVDAVCGEAQKKGMKVSALNELAELITN</sequence>
<dbReference type="CDD" id="cd00093">
    <property type="entry name" value="HTH_XRE"/>
    <property type="match status" value="1"/>
</dbReference>
<dbReference type="PROSITE" id="PS50943">
    <property type="entry name" value="HTH_CROC1"/>
    <property type="match status" value="1"/>
</dbReference>
<dbReference type="InterPro" id="IPR001387">
    <property type="entry name" value="Cro/C1-type_HTH"/>
</dbReference>
<reference evidence="3" key="1">
    <citation type="journal article" date="2019" name="Int. J. Syst. Evol. Microbiol.">
        <title>The Global Catalogue of Microorganisms (GCM) 10K type strain sequencing project: providing services to taxonomists for standard genome sequencing and annotation.</title>
        <authorList>
            <consortium name="The Broad Institute Genomics Platform"/>
            <consortium name="The Broad Institute Genome Sequencing Center for Infectious Disease"/>
            <person name="Wu L."/>
            <person name="Ma J."/>
        </authorList>
    </citation>
    <scope>NUCLEOTIDE SEQUENCE [LARGE SCALE GENOMIC DNA]</scope>
    <source>
        <strain evidence="3">CCUG 57942</strain>
    </source>
</reference>
<dbReference type="Gene3D" id="1.10.260.40">
    <property type="entry name" value="lambda repressor-like DNA-binding domains"/>
    <property type="match status" value="1"/>
</dbReference>
<dbReference type="Pfam" id="PF13560">
    <property type="entry name" value="HTH_31"/>
    <property type="match status" value="1"/>
</dbReference>